<sequence length="69" mass="7588">MVCSAAVYGAVILFTEWSELRDEDDKVDMDEIGDKIIRDKGLDKTSVQSPSDMLESESLSSASMISRVS</sequence>
<evidence type="ECO:0000313" key="3">
    <source>
        <dbReference type="Proteomes" id="UP000054217"/>
    </source>
</evidence>
<gene>
    <name evidence="2" type="ORF">M404DRAFT_36487</name>
</gene>
<evidence type="ECO:0000313" key="2">
    <source>
        <dbReference type="EMBL" id="KIN93008.1"/>
    </source>
</evidence>
<dbReference type="EMBL" id="KN832256">
    <property type="protein sequence ID" value="KIN93008.1"/>
    <property type="molecule type" value="Genomic_DNA"/>
</dbReference>
<keyword evidence="3" id="KW-1185">Reference proteome</keyword>
<evidence type="ECO:0000256" key="1">
    <source>
        <dbReference type="SAM" id="MobiDB-lite"/>
    </source>
</evidence>
<dbReference type="HOGENOM" id="CLU_2776964_0_0_1"/>
<reference evidence="2 3" key="1">
    <citation type="submission" date="2014-04" db="EMBL/GenBank/DDBJ databases">
        <authorList>
            <consortium name="DOE Joint Genome Institute"/>
            <person name="Kuo A."/>
            <person name="Kohler A."/>
            <person name="Costa M.D."/>
            <person name="Nagy L.G."/>
            <person name="Floudas D."/>
            <person name="Copeland A."/>
            <person name="Barry K.W."/>
            <person name="Cichocki N."/>
            <person name="Veneault-Fourrey C."/>
            <person name="LaButti K."/>
            <person name="Lindquist E.A."/>
            <person name="Lipzen A."/>
            <person name="Lundell T."/>
            <person name="Morin E."/>
            <person name="Murat C."/>
            <person name="Sun H."/>
            <person name="Tunlid A."/>
            <person name="Henrissat B."/>
            <person name="Grigoriev I.V."/>
            <person name="Hibbett D.S."/>
            <person name="Martin F."/>
            <person name="Nordberg H.P."/>
            <person name="Cantor M.N."/>
            <person name="Hua S.X."/>
        </authorList>
    </citation>
    <scope>NUCLEOTIDE SEQUENCE [LARGE SCALE GENOMIC DNA]</scope>
    <source>
        <strain evidence="2 3">Marx 270</strain>
    </source>
</reference>
<protein>
    <submittedName>
        <fullName evidence="2">Uncharacterized protein</fullName>
    </submittedName>
</protein>
<feature type="region of interest" description="Disordered" evidence="1">
    <location>
        <begin position="41"/>
        <end position="69"/>
    </location>
</feature>
<dbReference type="AlphaFoldDB" id="A0A0C3NBQ9"/>
<dbReference type="Proteomes" id="UP000054217">
    <property type="component" value="Unassembled WGS sequence"/>
</dbReference>
<name>A0A0C3NBQ9_PISTI</name>
<organism evidence="2 3">
    <name type="scientific">Pisolithus tinctorius Marx 270</name>
    <dbReference type="NCBI Taxonomy" id="870435"/>
    <lineage>
        <taxon>Eukaryota</taxon>
        <taxon>Fungi</taxon>
        <taxon>Dikarya</taxon>
        <taxon>Basidiomycota</taxon>
        <taxon>Agaricomycotina</taxon>
        <taxon>Agaricomycetes</taxon>
        <taxon>Agaricomycetidae</taxon>
        <taxon>Boletales</taxon>
        <taxon>Sclerodermatineae</taxon>
        <taxon>Pisolithaceae</taxon>
        <taxon>Pisolithus</taxon>
    </lineage>
</organism>
<proteinExistence type="predicted"/>
<accession>A0A0C3NBQ9</accession>
<dbReference type="InParanoid" id="A0A0C3NBQ9"/>
<reference evidence="3" key="2">
    <citation type="submission" date="2015-01" db="EMBL/GenBank/DDBJ databases">
        <title>Evolutionary Origins and Diversification of the Mycorrhizal Mutualists.</title>
        <authorList>
            <consortium name="DOE Joint Genome Institute"/>
            <consortium name="Mycorrhizal Genomics Consortium"/>
            <person name="Kohler A."/>
            <person name="Kuo A."/>
            <person name="Nagy L.G."/>
            <person name="Floudas D."/>
            <person name="Copeland A."/>
            <person name="Barry K.W."/>
            <person name="Cichocki N."/>
            <person name="Veneault-Fourrey C."/>
            <person name="LaButti K."/>
            <person name="Lindquist E.A."/>
            <person name="Lipzen A."/>
            <person name="Lundell T."/>
            <person name="Morin E."/>
            <person name="Murat C."/>
            <person name="Riley R."/>
            <person name="Ohm R."/>
            <person name="Sun H."/>
            <person name="Tunlid A."/>
            <person name="Henrissat B."/>
            <person name="Grigoriev I.V."/>
            <person name="Hibbett D.S."/>
            <person name="Martin F."/>
        </authorList>
    </citation>
    <scope>NUCLEOTIDE SEQUENCE [LARGE SCALE GENOMIC DNA]</scope>
    <source>
        <strain evidence="3">Marx 270</strain>
    </source>
</reference>
<feature type="compositionally biased region" description="Low complexity" evidence="1">
    <location>
        <begin position="49"/>
        <end position="69"/>
    </location>
</feature>